<proteinExistence type="predicted"/>
<organism evidence="1">
    <name type="scientific">marine sediment metagenome</name>
    <dbReference type="NCBI Taxonomy" id="412755"/>
    <lineage>
        <taxon>unclassified sequences</taxon>
        <taxon>metagenomes</taxon>
        <taxon>ecological metagenomes</taxon>
    </lineage>
</organism>
<gene>
    <name evidence="1" type="ORF">LCGC14_2258160</name>
</gene>
<dbReference type="AlphaFoldDB" id="A0A0F9FD01"/>
<accession>A0A0F9FD01</accession>
<name>A0A0F9FD01_9ZZZZ</name>
<protein>
    <submittedName>
        <fullName evidence="1">Uncharacterized protein</fullName>
    </submittedName>
</protein>
<evidence type="ECO:0000313" key="1">
    <source>
        <dbReference type="EMBL" id="KKL55165.1"/>
    </source>
</evidence>
<reference evidence="1" key="1">
    <citation type="journal article" date="2015" name="Nature">
        <title>Complex archaea that bridge the gap between prokaryotes and eukaryotes.</title>
        <authorList>
            <person name="Spang A."/>
            <person name="Saw J.H."/>
            <person name="Jorgensen S.L."/>
            <person name="Zaremba-Niedzwiedzka K."/>
            <person name="Martijn J."/>
            <person name="Lind A.E."/>
            <person name="van Eijk R."/>
            <person name="Schleper C."/>
            <person name="Guy L."/>
            <person name="Ettema T.J."/>
        </authorList>
    </citation>
    <scope>NUCLEOTIDE SEQUENCE</scope>
</reference>
<dbReference type="EMBL" id="LAZR01030938">
    <property type="protein sequence ID" value="KKL55165.1"/>
    <property type="molecule type" value="Genomic_DNA"/>
</dbReference>
<sequence>MKTQQQIRERLAKIKADERLHYPTATVFENAPLALIQMDLEAERDALWWVLAEAEPKG</sequence>
<comment type="caution">
    <text evidence="1">The sequence shown here is derived from an EMBL/GenBank/DDBJ whole genome shotgun (WGS) entry which is preliminary data.</text>
</comment>